<gene>
    <name evidence="1" type="ORF">PF006_g29992</name>
</gene>
<dbReference type="AlphaFoldDB" id="A0A6A3Q261"/>
<reference evidence="1 2" key="1">
    <citation type="submission" date="2018-08" db="EMBL/GenBank/DDBJ databases">
        <title>Genomic investigation of the strawberry pathogen Phytophthora fragariae indicates pathogenicity is determined by transcriptional variation in three key races.</title>
        <authorList>
            <person name="Adams T.M."/>
            <person name="Armitage A.D."/>
            <person name="Sobczyk M.K."/>
            <person name="Bates H.J."/>
            <person name="Dunwell J.M."/>
            <person name="Nellist C.F."/>
            <person name="Harrison R.J."/>
        </authorList>
    </citation>
    <scope>NUCLEOTIDE SEQUENCE [LARGE SCALE GENOMIC DNA]</scope>
    <source>
        <strain evidence="1 2">NOV-5</strain>
    </source>
</reference>
<evidence type="ECO:0000313" key="2">
    <source>
        <dbReference type="Proteomes" id="UP000440732"/>
    </source>
</evidence>
<evidence type="ECO:0000313" key="1">
    <source>
        <dbReference type="EMBL" id="KAE9067480.1"/>
    </source>
</evidence>
<organism evidence="1 2">
    <name type="scientific">Phytophthora fragariae</name>
    <dbReference type="NCBI Taxonomy" id="53985"/>
    <lineage>
        <taxon>Eukaryota</taxon>
        <taxon>Sar</taxon>
        <taxon>Stramenopiles</taxon>
        <taxon>Oomycota</taxon>
        <taxon>Peronosporomycetes</taxon>
        <taxon>Peronosporales</taxon>
        <taxon>Peronosporaceae</taxon>
        <taxon>Phytophthora</taxon>
    </lineage>
</organism>
<name>A0A6A3Q261_9STRA</name>
<dbReference type="Proteomes" id="UP000440732">
    <property type="component" value="Unassembled WGS sequence"/>
</dbReference>
<proteinExistence type="predicted"/>
<accession>A0A6A3Q261</accession>
<comment type="caution">
    <text evidence="1">The sequence shown here is derived from an EMBL/GenBank/DDBJ whole genome shotgun (WGS) entry which is preliminary data.</text>
</comment>
<protein>
    <submittedName>
        <fullName evidence="1">Uncharacterized protein</fullName>
    </submittedName>
</protein>
<sequence>MCELTTVEGTTKRTEGDLMMTPLYLEKATKSLKLEKARSRARRW</sequence>
<dbReference type="EMBL" id="QXGA01005368">
    <property type="protein sequence ID" value="KAE9067480.1"/>
    <property type="molecule type" value="Genomic_DNA"/>
</dbReference>